<sequence>MTVSPSSATPPAESMVVLRPSGQPVPAQPQAQVFDSWDAFTLSSVQPLGFYLEGWDAPAADDLILQLRRSPWWDRLAVVAPGEGEASVLADTAAPYADAVARAERSLAVRRSLRLALTDMRLEERVLYFLYVRDAMELAPQCTLTHPMLYHYPVVDALAQRGEDPGACLATLVRRKLLEPAQLVDRTRHCRTCGSAHIHYIDVCPHCSSLQIRKEASLHCFSCGHVAPESDFHHDGGLSCPQCSAALRHIGVDYDRPLTQYACGSCHHVFVETATQARCLACRTSCAPSALDVREIASLRLSAHGRTALRAGQIQESFAALDTANYVEAPHFRRMLDWALAVTTRHPEMRFGLMLIEFTNATELIEELGAARVFLLLDEFARRLHELLRTSDITTRTQEDKLWLFLPFSDPAGLSARLQRALSDQTVAAAPSALQARIRHLQMPQDLRAGDSAAALMERLLDQA</sequence>
<dbReference type="EMBL" id="CP001392">
    <property type="protein sequence ID" value="ACM32215.1"/>
    <property type="molecule type" value="Genomic_DNA"/>
</dbReference>
<dbReference type="InterPro" id="IPR029787">
    <property type="entry name" value="Nucleotide_cyclase"/>
</dbReference>
<evidence type="ECO:0000259" key="2">
    <source>
        <dbReference type="Pfam" id="PF18551"/>
    </source>
</evidence>
<dbReference type="SUPFAM" id="SSF55073">
    <property type="entry name" value="Nucleotide cyclase"/>
    <property type="match status" value="1"/>
</dbReference>
<dbReference type="Pfam" id="PF00990">
    <property type="entry name" value="GGDEF"/>
    <property type="match status" value="1"/>
</dbReference>
<dbReference type="Gene3D" id="3.30.70.270">
    <property type="match status" value="1"/>
</dbReference>
<protein>
    <recommendedName>
        <fullName evidence="5">Diguanylate cyclase</fullName>
    </recommendedName>
</protein>
<dbReference type="AlphaFoldDB" id="A0A9J9U9T9"/>
<dbReference type="Pfam" id="PF18551">
    <property type="entry name" value="TackOD1"/>
    <property type="match status" value="1"/>
</dbReference>
<evidence type="ECO:0000313" key="4">
    <source>
        <dbReference type="Proteomes" id="UP000000450"/>
    </source>
</evidence>
<reference evidence="3 4" key="1">
    <citation type="journal article" date="2010" name="J. Bacteriol.">
        <title>Completed genome sequence of the anaerobic iron-oxidizing bacterium Acidovorax ebreus strain TPSY.</title>
        <authorList>
            <person name="Byrne-Bailey K.G."/>
            <person name="Weber K.A."/>
            <person name="Chair A.H."/>
            <person name="Bose S."/>
            <person name="Knox T."/>
            <person name="Spanbauer T.L."/>
            <person name="Chertkov O."/>
            <person name="Coates J.D."/>
        </authorList>
    </citation>
    <scope>NUCLEOTIDE SEQUENCE [LARGE SCALE GENOMIC DNA]</scope>
    <source>
        <strain evidence="3 4">TPSY</strain>
    </source>
</reference>
<accession>A0A9J9U9T9</accession>
<gene>
    <name evidence="3" type="ordered locus">Dtpsy_0736</name>
</gene>
<feature type="domain" description="Thaumarchaeal output" evidence="2">
    <location>
        <begin position="119"/>
        <end position="300"/>
    </location>
</feature>
<dbReference type="InterPro" id="IPR043128">
    <property type="entry name" value="Rev_trsase/Diguanyl_cyclase"/>
</dbReference>
<evidence type="ECO:0008006" key="5">
    <source>
        <dbReference type="Google" id="ProtNLM"/>
    </source>
</evidence>
<feature type="domain" description="GGDEF" evidence="1">
    <location>
        <begin position="333"/>
        <end position="426"/>
    </location>
</feature>
<dbReference type="InterPro" id="IPR040572">
    <property type="entry name" value="TackOD1"/>
</dbReference>
<dbReference type="RefSeq" id="WP_012655724.1">
    <property type="nucleotide sequence ID" value="NC_011992.1"/>
</dbReference>
<dbReference type="InterPro" id="IPR000160">
    <property type="entry name" value="GGDEF_dom"/>
</dbReference>
<dbReference type="Proteomes" id="UP000000450">
    <property type="component" value="Chromosome"/>
</dbReference>
<organism evidence="3 4">
    <name type="scientific">Acidovorax ebreus (strain TPSY)</name>
    <name type="common">Diaphorobacter sp. (strain TPSY)</name>
    <dbReference type="NCBI Taxonomy" id="535289"/>
    <lineage>
        <taxon>Bacteria</taxon>
        <taxon>Pseudomonadati</taxon>
        <taxon>Pseudomonadota</taxon>
        <taxon>Betaproteobacteria</taxon>
        <taxon>Burkholderiales</taxon>
        <taxon>Comamonadaceae</taxon>
        <taxon>Diaphorobacter</taxon>
    </lineage>
</organism>
<evidence type="ECO:0000313" key="3">
    <source>
        <dbReference type="EMBL" id="ACM32215.1"/>
    </source>
</evidence>
<keyword evidence="4" id="KW-1185">Reference proteome</keyword>
<dbReference type="KEGG" id="dia:Dtpsy_0736"/>
<name>A0A9J9U9T9_ACIET</name>
<proteinExistence type="predicted"/>
<evidence type="ECO:0000259" key="1">
    <source>
        <dbReference type="Pfam" id="PF00990"/>
    </source>
</evidence>